<keyword evidence="2" id="KW-0238">DNA-binding</keyword>
<evidence type="ECO:0000313" key="2">
    <source>
        <dbReference type="EMBL" id="KAF7731848.1"/>
    </source>
</evidence>
<organism evidence="2 3">
    <name type="scientific">Apophysomyces ossiformis</name>
    <dbReference type="NCBI Taxonomy" id="679940"/>
    <lineage>
        <taxon>Eukaryota</taxon>
        <taxon>Fungi</taxon>
        <taxon>Fungi incertae sedis</taxon>
        <taxon>Mucoromycota</taxon>
        <taxon>Mucoromycotina</taxon>
        <taxon>Mucoromycetes</taxon>
        <taxon>Mucorales</taxon>
        <taxon>Mucorineae</taxon>
        <taxon>Mucoraceae</taxon>
        <taxon>Apophysomyces</taxon>
    </lineage>
</organism>
<evidence type="ECO:0000313" key="3">
    <source>
        <dbReference type="Proteomes" id="UP000605846"/>
    </source>
</evidence>
<proteinExistence type="predicted"/>
<dbReference type="GO" id="GO:0000978">
    <property type="term" value="F:RNA polymerase II cis-regulatory region sequence-specific DNA binding"/>
    <property type="evidence" value="ECO:0007669"/>
    <property type="project" value="TreeGrafter"/>
</dbReference>
<dbReference type="PANTHER" id="PTHR12619:SF5">
    <property type="entry name" value="TRANSCRIPTION FACTOR RFX4"/>
    <property type="match status" value="1"/>
</dbReference>
<gene>
    <name evidence="2" type="primary">RFX2</name>
    <name evidence="2" type="ORF">EC973_007679</name>
</gene>
<dbReference type="GO" id="GO:0000981">
    <property type="term" value="F:DNA-binding transcription factor activity, RNA polymerase II-specific"/>
    <property type="evidence" value="ECO:0007669"/>
    <property type="project" value="TreeGrafter"/>
</dbReference>
<feature type="domain" description="RFX1-4/6/8-like BCD" evidence="1">
    <location>
        <begin position="73"/>
        <end position="239"/>
    </location>
</feature>
<dbReference type="Pfam" id="PF25340">
    <property type="entry name" value="BCD_RFX"/>
    <property type="match status" value="1"/>
</dbReference>
<dbReference type="Proteomes" id="UP000605846">
    <property type="component" value="Unassembled WGS sequence"/>
</dbReference>
<dbReference type="AlphaFoldDB" id="A0A8H7ESV8"/>
<reference evidence="2" key="1">
    <citation type="submission" date="2020-01" db="EMBL/GenBank/DDBJ databases">
        <title>Genome Sequencing of Three Apophysomyces-Like Fungal Strains Confirms a Novel Fungal Genus in the Mucoromycota with divergent Burkholderia-like Endosymbiotic Bacteria.</title>
        <authorList>
            <person name="Stajich J.E."/>
            <person name="Macias A.M."/>
            <person name="Carter-House D."/>
            <person name="Lovett B."/>
            <person name="Kasson L.R."/>
            <person name="Berry K."/>
            <person name="Grigoriev I."/>
            <person name="Chang Y."/>
            <person name="Spatafora J."/>
            <person name="Kasson M.T."/>
        </authorList>
    </citation>
    <scope>NUCLEOTIDE SEQUENCE</scope>
    <source>
        <strain evidence="2">NRRL A-21654</strain>
    </source>
</reference>
<dbReference type="PANTHER" id="PTHR12619">
    <property type="entry name" value="RFX TRANSCRIPTION FACTOR FAMILY"/>
    <property type="match status" value="1"/>
</dbReference>
<name>A0A8H7ESV8_9FUNG</name>
<comment type="caution">
    <text evidence="2">The sequence shown here is derived from an EMBL/GenBank/DDBJ whole genome shotgun (WGS) entry which is preliminary data.</text>
</comment>
<dbReference type="InterPro" id="IPR057321">
    <property type="entry name" value="RFX1-4/6/8-like_BCD"/>
</dbReference>
<dbReference type="InterPro" id="IPR039779">
    <property type="entry name" value="RFX-like"/>
</dbReference>
<dbReference type="OrthoDB" id="10056949at2759"/>
<accession>A0A8H7ESV8</accession>
<sequence>MLPRPIPTIIPTMQYGTEQTATTNHEQPLKTHVYSPVDLPKFTSPIENDTTEITEQYEKHCHHLLDSIANCHFSQAIISTFLPHFGVPLTTDVSRGLQKIAQDIEQFLVKAIRPVSDILYERKSAVVHLFSAKLQRCLAINQAAKAAADILGQPRRIEEMHRDWRTLDFQQIIEDALWIDDSKKMEIKTLCNVQPGKARLFAYPRYLVQEDVLRLFESKATLSEWMGWIKHLVERGLSTNACCTDDLDESAVLTKHEVEKSNNGGKDEQNVDKVQVMIPGPEFTEDTAASPSFSVSFHSVTH</sequence>
<dbReference type="EMBL" id="JABAYA010000006">
    <property type="protein sequence ID" value="KAF7731848.1"/>
    <property type="molecule type" value="Genomic_DNA"/>
</dbReference>
<protein>
    <submittedName>
        <fullName evidence="2">DNA-binding protein rfx2</fullName>
    </submittedName>
</protein>
<keyword evidence="3" id="KW-1185">Reference proteome</keyword>
<evidence type="ECO:0000259" key="1">
    <source>
        <dbReference type="Pfam" id="PF25340"/>
    </source>
</evidence>